<dbReference type="KEGG" id="mah:MEALZ_1966"/>
<keyword evidence="2" id="KW-1185">Reference proteome</keyword>
<dbReference type="HOGENOM" id="CLU_3218473_0_0_6"/>
<organism evidence="1 2">
    <name type="scientific">Methylotuvimicrobium alcaliphilum (strain DSM 19304 / NCIMB 14124 / VKM B-2133 / 20Z)</name>
    <name type="common">Methylomicrobium alcaliphilum</name>
    <dbReference type="NCBI Taxonomy" id="1091494"/>
    <lineage>
        <taxon>Bacteria</taxon>
        <taxon>Pseudomonadati</taxon>
        <taxon>Pseudomonadota</taxon>
        <taxon>Gammaproteobacteria</taxon>
        <taxon>Methylococcales</taxon>
        <taxon>Methylococcaceae</taxon>
        <taxon>Methylotuvimicrobium</taxon>
    </lineage>
</organism>
<protein>
    <submittedName>
        <fullName evidence="1">Sulfate transporter</fullName>
    </submittedName>
</protein>
<evidence type="ECO:0000313" key="1">
    <source>
        <dbReference type="EMBL" id="CCE23652.1"/>
    </source>
</evidence>
<dbReference type="Proteomes" id="UP000008315">
    <property type="component" value="Chromosome"/>
</dbReference>
<dbReference type="EMBL" id="FO082060">
    <property type="protein sequence ID" value="CCE23652.1"/>
    <property type="molecule type" value="Genomic_DNA"/>
</dbReference>
<dbReference type="RefSeq" id="WP_014148444.1">
    <property type="nucleotide sequence ID" value="NC_016112.1"/>
</dbReference>
<dbReference type="STRING" id="1091494.MEALZ_1966"/>
<sequence length="44" mass="4550">MIAGIILMLMGVFGLGKYAKLVPNSINEHYGGFIGQPILGTAGS</sequence>
<dbReference type="PATRIC" id="fig|271065.3.peg.2024"/>
<reference evidence="2" key="1">
    <citation type="journal article" date="2012" name="J. Bacteriol.">
        <title>Genome sequence of the haloalkaliphilic methanotrophic bacterium Methylomicrobium alcaliphilum 20Z.</title>
        <authorList>
            <person name="Vuilleumier S."/>
            <person name="Khmelenina V.N."/>
            <person name="Bringel F."/>
            <person name="Reshetnikov A.S."/>
            <person name="Lajus A."/>
            <person name="Mangenot S."/>
            <person name="Rouy Z."/>
            <person name="Op den Camp H.J."/>
            <person name="Jetten M.S."/>
            <person name="Dispirito A.A."/>
            <person name="Dunfield P."/>
            <person name="Klotz M.G."/>
            <person name="Semrau J.D."/>
            <person name="Stein L.Y."/>
            <person name="Barbe V."/>
            <person name="Medigue C."/>
            <person name="Trotsenko Y.A."/>
            <person name="Kalyuzhnaya M.G."/>
        </authorList>
    </citation>
    <scope>NUCLEOTIDE SEQUENCE [LARGE SCALE GENOMIC DNA]</scope>
    <source>
        <strain evidence="2">DSM 19304 / NCIMB 14124 / VKM B-2133 / 20Z</strain>
    </source>
</reference>
<name>G4T2Z9_META2</name>
<accession>G4T2Z9</accession>
<proteinExistence type="predicted"/>
<dbReference type="AlphaFoldDB" id="G4T2Z9"/>
<evidence type="ECO:0000313" key="2">
    <source>
        <dbReference type="Proteomes" id="UP000008315"/>
    </source>
</evidence>
<gene>
    <name evidence="1" type="ordered locus">MEALZ_1966</name>
</gene>